<dbReference type="Proteomes" id="UP000283383">
    <property type="component" value="Unassembled WGS sequence"/>
</dbReference>
<comment type="subcellular location">
    <subcellularLocation>
        <location evidence="1">Membrane</location>
        <topology evidence="1">Multi-pass membrane protein</topology>
    </subcellularLocation>
</comment>
<evidence type="ECO:0000256" key="3">
    <source>
        <dbReference type="ARBA" id="ARBA00022989"/>
    </source>
</evidence>
<dbReference type="InterPro" id="IPR035952">
    <property type="entry name" value="Rhomboid-like_sf"/>
</dbReference>
<dbReference type="FunFam" id="1.20.1540.10:FF:000004">
    <property type="entry name" value="Transmembrane protein 115"/>
    <property type="match status" value="1"/>
</dbReference>
<feature type="transmembrane region" description="Helical" evidence="6">
    <location>
        <begin position="129"/>
        <end position="148"/>
    </location>
</feature>
<evidence type="ECO:0000313" key="8">
    <source>
        <dbReference type="Proteomes" id="UP000283383"/>
    </source>
</evidence>
<dbReference type="GO" id="GO:0005794">
    <property type="term" value="C:Golgi apparatus"/>
    <property type="evidence" value="ECO:0007669"/>
    <property type="project" value="TreeGrafter"/>
</dbReference>
<feature type="transmembrane region" description="Helical" evidence="6">
    <location>
        <begin position="6"/>
        <end position="27"/>
    </location>
</feature>
<reference evidence="7 8" key="1">
    <citation type="journal article" date="2018" name="BMC Genomics">
        <title>Comparative genome analyses reveal sequence features reflecting distinct modes of host-adaptation between dicot and monocot powdery mildew.</title>
        <authorList>
            <person name="Wu Y."/>
            <person name="Ma X."/>
            <person name="Pan Z."/>
            <person name="Kale S.D."/>
            <person name="Song Y."/>
            <person name="King H."/>
            <person name="Zhang Q."/>
            <person name="Presley C."/>
            <person name="Deng X."/>
            <person name="Wei C.I."/>
            <person name="Xiao S."/>
        </authorList>
    </citation>
    <scope>NUCLEOTIDE SEQUENCE [LARGE SCALE GENOMIC DNA]</scope>
    <source>
        <strain evidence="7">UMSG3</strain>
    </source>
</reference>
<evidence type="ECO:0000256" key="1">
    <source>
        <dbReference type="ARBA" id="ARBA00004141"/>
    </source>
</evidence>
<keyword evidence="3 6" id="KW-1133">Transmembrane helix</keyword>
<evidence type="ECO:0000256" key="2">
    <source>
        <dbReference type="ARBA" id="ARBA00022692"/>
    </source>
</evidence>
<dbReference type="PANTHER" id="PTHR13377:SF3">
    <property type="entry name" value="TRANSMEMBRANE PROTEIN 115"/>
    <property type="match status" value="1"/>
</dbReference>
<evidence type="ECO:0000313" key="7">
    <source>
        <dbReference type="EMBL" id="RKF75124.1"/>
    </source>
</evidence>
<name>A0A420IKP6_9PEZI</name>
<dbReference type="PANTHER" id="PTHR13377">
    <property type="entry name" value="PLACENTAL PROTEIN 6"/>
    <property type="match status" value="1"/>
</dbReference>
<dbReference type="SUPFAM" id="SSF144091">
    <property type="entry name" value="Rhomboid-like"/>
    <property type="match status" value="1"/>
</dbReference>
<evidence type="ECO:0000256" key="4">
    <source>
        <dbReference type="ARBA" id="ARBA00023136"/>
    </source>
</evidence>
<comment type="caution">
    <text evidence="7">The sequence shown here is derived from an EMBL/GenBank/DDBJ whole genome shotgun (WGS) entry which is preliminary data.</text>
</comment>
<dbReference type="InterPro" id="IPR013861">
    <property type="entry name" value="TMEM115/Pdh1/Rbl19"/>
</dbReference>
<organism evidence="7 8">
    <name type="scientific">Golovinomyces cichoracearum</name>
    <dbReference type="NCBI Taxonomy" id="62708"/>
    <lineage>
        <taxon>Eukaryota</taxon>
        <taxon>Fungi</taxon>
        <taxon>Dikarya</taxon>
        <taxon>Ascomycota</taxon>
        <taxon>Pezizomycotina</taxon>
        <taxon>Leotiomycetes</taxon>
        <taxon>Erysiphales</taxon>
        <taxon>Erysiphaceae</taxon>
        <taxon>Golovinomyces</taxon>
    </lineage>
</organism>
<keyword evidence="8" id="KW-1185">Reference proteome</keyword>
<evidence type="ECO:0000256" key="6">
    <source>
        <dbReference type="SAM" id="Phobius"/>
    </source>
</evidence>
<protein>
    <submittedName>
        <fullName evidence="7">Transmembrane protein 115</fullName>
    </submittedName>
</protein>
<dbReference type="AlphaFoldDB" id="A0A420IKP6"/>
<proteinExistence type="predicted"/>
<accession>A0A420IKP6</accession>
<dbReference type="Pfam" id="PF08551">
    <property type="entry name" value="DUF1751"/>
    <property type="match status" value="1"/>
</dbReference>
<keyword evidence="4 6" id="KW-0472">Membrane</keyword>
<keyword evidence="2 6" id="KW-0812">Transmembrane</keyword>
<feature type="transmembrane region" description="Helical" evidence="6">
    <location>
        <begin position="169"/>
        <end position="191"/>
    </location>
</feature>
<feature type="compositionally biased region" description="Polar residues" evidence="5">
    <location>
        <begin position="310"/>
        <end position="319"/>
    </location>
</feature>
<evidence type="ECO:0000256" key="5">
    <source>
        <dbReference type="SAM" id="MobiDB-lite"/>
    </source>
</evidence>
<dbReference type="SMART" id="SM01160">
    <property type="entry name" value="DUF1751"/>
    <property type="match status" value="1"/>
</dbReference>
<dbReference type="EMBL" id="MCBQ01008639">
    <property type="protein sequence ID" value="RKF75124.1"/>
    <property type="molecule type" value="Genomic_DNA"/>
</dbReference>
<dbReference type="GO" id="GO:0006890">
    <property type="term" value="P:retrograde vesicle-mediated transport, Golgi to endoplasmic reticulum"/>
    <property type="evidence" value="ECO:0007669"/>
    <property type="project" value="InterPro"/>
</dbReference>
<feature type="transmembrane region" description="Helical" evidence="6">
    <location>
        <begin position="97"/>
        <end position="117"/>
    </location>
</feature>
<dbReference type="GO" id="GO:0016020">
    <property type="term" value="C:membrane"/>
    <property type="evidence" value="ECO:0007669"/>
    <property type="project" value="UniProtKB-SubCell"/>
</dbReference>
<gene>
    <name evidence="7" type="ORF">GcM3_086015</name>
</gene>
<dbReference type="STRING" id="62708.A0A420IKP6"/>
<sequence length="359" mass="39407">MPLRANLPSVVRILLPVLIFQSILGLAIKYRHSSLSSEVLVAWLFFLPSHSLRYPWTILTATLVENNLVSLALATLTVFYGGRYLERAWTSVEFAKFLLVISLIPNIICCGALLSLFSLTGNPQWTNTIIHGTLSIQVSFLVAFSQLIPTHTVTIFKGIISVRVTRLPILHVLGVTLLVMTPLLSLASFFLDVTGFLTSWTYLRFYKEAFPDLQTSQSSLRGDASDTFAFAGFFPDPVKPLIATISNKLFDFLVILRICTPFSAADVSASNGELFVQRGTPGSARAEAERRRALALKALDQRLHAATANHAKTSNSFSSIPDGPSMQVHSQSAGLELERLRGDTSCSPKGKPNEERIAP</sequence>
<feature type="region of interest" description="Disordered" evidence="5">
    <location>
        <begin position="310"/>
        <end position="359"/>
    </location>
</feature>